<accession>A0ABZ1TRT7</accession>
<dbReference type="EMBL" id="CP108090">
    <property type="protein sequence ID" value="WUQ17199.1"/>
    <property type="molecule type" value="Genomic_DNA"/>
</dbReference>
<evidence type="ECO:0000313" key="2">
    <source>
        <dbReference type="Proteomes" id="UP001432039"/>
    </source>
</evidence>
<protein>
    <submittedName>
        <fullName evidence="1">Uncharacterized protein</fullName>
    </submittedName>
</protein>
<dbReference type="RefSeq" id="WP_328965427.1">
    <property type="nucleotide sequence ID" value="NZ_CP108090.1"/>
</dbReference>
<dbReference type="Proteomes" id="UP001432039">
    <property type="component" value="Chromosome"/>
</dbReference>
<keyword evidence="2" id="KW-1185">Reference proteome</keyword>
<gene>
    <name evidence="1" type="ORF">OG517_40630</name>
</gene>
<sequence>MLHHGSLVFVLDTKRISHPWASGLLGVTYCRDIADIHDALVHLGLEGRRRVRVADELGIGADPNDIGPRLLILLEEVNATMKQLARYWEKIRESGDPKVSPAVDALNEIPYLHQQSDIQGALRSDVSPCRGRGREHELDESFHGGYIVGLVWAGV</sequence>
<evidence type="ECO:0000313" key="1">
    <source>
        <dbReference type="EMBL" id="WUQ17199.1"/>
    </source>
</evidence>
<organism evidence="1 2">
    <name type="scientific">Streptomyces virginiae</name>
    <name type="common">Streptomyces cinnamonensis</name>
    <dbReference type="NCBI Taxonomy" id="1961"/>
    <lineage>
        <taxon>Bacteria</taxon>
        <taxon>Bacillati</taxon>
        <taxon>Actinomycetota</taxon>
        <taxon>Actinomycetes</taxon>
        <taxon>Kitasatosporales</taxon>
        <taxon>Streptomycetaceae</taxon>
        <taxon>Streptomyces</taxon>
    </lineage>
</organism>
<name>A0ABZ1TRT7_STRVG</name>
<proteinExistence type="predicted"/>
<reference evidence="1" key="1">
    <citation type="submission" date="2022-10" db="EMBL/GenBank/DDBJ databases">
        <title>The complete genomes of actinobacterial strains from the NBC collection.</title>
        <authorList>
            <person name="Joergensen T.S."/>
            <person name="Alvarez Arevalo M."/>
            <person name="Sterndorff E.B."/>
            <person name="Faurdal D."/>
            <person name="Vuksanovic O."/>
            <person name="Mourched A.-S."/>
            <person name="Charusanti P."/>
            <person name="Shaw S."/>
            <person name="Blin K."/>
            <person name="Weber T."/>
        </authorList>
    </citation>
    <scope>NUCLEOTIDE SEQUENCE</scope>
    <source>
        <strain evidence="1">NBC_00248</strain>
    </source>
</reference>